<organism evidence="7 10">
    <name type="scientific">Allgaiera indica</name>
    <dbReference type="NCBI Taxonomy" id="765699"/>
    <lineage>
        <taxon>Bacteria</taxon>
        <taxon>Pseudomonadati</taxon>
        <taxon>Pseudomonadota</taxon>
        <taxon>Alphaproteobacteria</taxon>
        <taxon>Rhodobacterales</taxon>
        <taxon>Paracoccaceae</taxon>
        <taxon>Allgaiera</taxon>
    </lineage>
</organism>
<feature type="domain" description="RapZ C-terminal" evidence="6">
    <location>
        <begin position="167"/>
        <end position="287"/>
    </location>
</feature>
<evidence type="ECO:0000256" key="2">
    <source>
        <dbReference type="ARBA" id="ARBA00022840"/>
    </source>
</evidence>
<dbReference type="GO" id="GO:0005525">
    <property type="term" value="F:GTP binding"/>
    <property type="evidence" value="ECO:0007669"/>
    <property type="project" value="UniProtKB-UniRule"/>
</dbReference>
<dbReference type="PIRSF" id="PIRSF005052">
    <property type="entry name" value="P-loopkin"/>
    <property type="match status" value="1"/>
</dbReference>
<feature type="binding site" evidence="4">
    <location>
        <begin position="62"/>
        <end position="65"/>
    </location>
    <ligand>
        <name>GTP</name>
        <dbReference type="ChEBI" id="CHEBI:37565"/>
    </ligand>
</feature>
<accession>A0AAN4URJ8</accession>
<proteinExistence type="inferred from homology"/>
<dbReference type="Proteomes" id="UP000199541">
    <property type="component" value="Unassembled WGS sequence"/>
</dbReference>
<dbReference type="InterPro" id="IPR027417">
    <property type="entry name" value="P-loop_NTPase"/>
</dbReference>
<keyword evidence="3 4" id="KW-0342">GTP-binding</keyword>
<dbReference type="RefSeq" id="WP_035844662.1">
    <property type="nucleotide sequence ID" value="NZ_BNAB01000007.1"/>
</dbReference>
<dbReference type="InterPro" id="IPR005337">
    <property type="entry name" value="RapZ-like"/>
</dbReference>
<evidence type="ECO:0000256" key="3">
    <source>
        <dbReference type="ARBA" id="ARBA00023134"/>
    </source>
</evidence>
<protein>
    <submittedName>
        <fullName evidence="7 8">Nucleotide-binding protein</fullName>
    </submittedName>
</protein>
<keyword evidence="1 4" id="KW-0547">Nucleotide-binding</keyword>
<dbReference type="HAMAP" id="MF_00636">
    <property type="entry name" value="RapZ_like"/>
    <property type="match status" value="1"/>
</dbReference>
<evidence type="ECO:0000256" key="1">
    <source>
        <dbReference type="ARBA" id="ARBA00022741"/>
    </source>
</evidence>
<dbReference type="EMBL" id="FNOB01000008">
    <property type="protein sequence ID" value="SDW91680.1"/>
    <property type="molecule type" value="Genomic_DNA"/>
</dbReference>
<name>A0AAN4URJ8_9RHOB</name>
<evidence type="ECO:0000313" key="7">
    <source>
        <dbReference type="EMBL" id="GHE01874.1"/>
    </source>
</evidence>
<keyword evidence="9" id="KW-1185">Reference proteome</keyword>
<evidence type="ECO:0000313" key="9">
    <source>
        <dbReference type="Proteomes" id="UP000199541"/>
    </source>
</evidence>
<reference evidence="7" key="3">
    <citation type="submission" date="2023-06" db="EMBL/GenBank/DDBJ databases">
        <authorList>
            <person name="Sun Q."/>
            <person name="Zhou Y."/>
        </authorList>
    </citation>
    <scope>NUCLEOTIDE SEQUENCE</scope>
    <source>
        <strain evidence="7">CGMCC 1.10859</strain>
    </source>
</reference>
<dbReference type="EMBL" id="BNAB01000007">
    <property type="protein sequence ID" value="GHE01874.1"/>
    <property type="molecule type" value="Genomic_DNA"/>
</dbReference>
<feature type="domain" description="RapZ-like N-terminal" evidence="5">
    <location>
        <begin position="10"/>
        <end position="160"/>
    </location>
</feature>
<dbReference type="InterPro" id="IPR053930">
    <property type="entry name" value="RapZ-like_N"/>
</dbReference>
<sequence>MAAQETGHRVVLVSGPSGAGRSTAISALEDLGFETIDNLPLSLIPRLLDGPPLERPTALGIDVRNRDFSAAALITLIDRLTERPEIALELLYLDCSEDELIRRYSQTRRRHPLAPDENPAEGIRREADLLTPIRTRADVLIVTTDMSPHDLRAELERWFGSGEGPRMAVSVHSFSYRRGVPRGVDMIFDTRFLRNPHWEATLRALDGRDPLVAAYIWQDPNAQAFFDKIMELLAITMPAQVDEGKPHLSIGFGCTGGQHRSVAMAEMLAQTLADQGWAVAKRHRELERRGSAITGTEERS</sequence>
<dbReference type="NCBIfam" id="NF003828">
    <property type="entry name" value="PRK05416.1"/>
    <property type="match status" value="1"/>
</dbReference>
<evidence type="ECO:0000313" key="8">
    <source>
        <dbReference type="EMBL" id="SDW91680.1"/>
    </source>
</evidence>
<feature type="binding site" evidence="4">
    <location>
        <begin position="15"/>
        <end position="22"/>
    </location>
    <ligand>
        <name>ATP</name>
        <dbReference type="ChEBI" id="CHEBI:30616"/>
    </ligand>
</feature>
<dbReference type="InterPro" id="IPR053931">
    <property type="entry name" value="RapZ_C"/>
</dbReference>
<dbReference type="Pfam" id="PF22740">
    <property type="entry name" value="PapZ_C"/>
    <property type="match status" value="1"/>
</dbReference>
<reference evidence="8 9" key="2">
    <citation type="submission" date="2016-10" db="EMBL/GenBank/DDBJ databases">
        <authorList>
            <person name="Varghese N."/>
            <person name="Submissions S."/>
        </authorList>
    </citation>
    <scope>NUCLEOTIDE SEQUENCE [LARGE SCALE GENOMIC DNA]</scope>
    <source>
        <strain evidence="8 9">DSM 24802</strain>
    </source>
</reference>
<dbReference type="Pfam" id="PF03668">
    <property type="entry name" value="RapZ-like_N"/>
    <property type="match status" value="1"/>
</dbReference>
<evidence type="ECO:0000259" key="5">
    <source>
        <dbReference type="Pfam" id="PF03668"/>
    </source>
</evidence>
<dbReference type="Proteomes" id="UP000634647">
    <property type="component" value="Unassembled WGS sequence"/>
</dbReference>
<dbReference type="PANTHER" id="PTHR30448:SF0">
    <property type="entry name" value="RNASE ADAPTER PROTEIN RAPZ"/>
    <property type="match status" value="1"/>
</dbReference>
<evidence type="ECO:0000256" key="4">
    <source>
        <dbReference type="HAMAP-Rule" id="MF_00636"/>
    </source>
</evidence>
<dbReference type="AlphaFoldDB" id="A0AAN4URJ8"/>
<comment type="caution">
    <text evidence="7">The sequence shown here is derived from an EMBL/GenBank/DDBJ whole genome shotgun (WGS) entry which is preliminary data.</text>
</comment>
<dbReference type="GO" id="GO:0005524">
    <property type="term" value="F:ATP binding"/>
    <property type="evidence" value="ECO:0007669"/>
    <property type="project" value="UniProtKB-UniRule"/>
</dbReference>
<keyword evidence="2 4" id="KW-0067">ATP-binding</keyword>
<evidence type="ECO:0000259" key="6">
    <source>
        <dbReference type="Pfam" id="PF22740"/>
    </source>
</evidence>
<dbReference type="SUPFAM" id="SSF52540">
    <property type="entry name" value="P-loop containing nucleoside triphosphate hydrolases"/>
    <property type="match status" value="1"/>
</dbReference>
<dbReference type="PANTHER" id="PTHR30448">
    <property type="entry name" value="RNASE ADAPTER PROTEIN RAPZ"/>
    <property type="match status" value="1"/>
</dbReference>
<reference evidence="7" key="1">
    <citation type="journal article" date="2014" name="Int. J. Syst. Evol. Microbiol.">
        <title>Complete genome sequence of Corynebacterium casei LMG S-19264T (=DSM 44701T), isolated from a smear-ripened cheese.</title>
        <authorList>
            <consortium name="US DOE Joint Genome Institute (JGI-PGF)"/>
            <person name="Walter F."/>
            <person name="Albersmeier A."/>
            <person name="Kalinowski J."/>
            <person name="Ruckert C."/>
        </authorList>
    </citation>
    <scope>NUCLEOTIDE SEQUENCE</scope>
    <source>
        <strain evidence="7">CGMCC 1.10859</strain>
    </source>
</reference>
<gene>
    <name evidence="7" type="ORF">GCM10008024_19390</name>
    <name evidence="8" type="ORF">SAMN05444006_1087</name>
</gene>
<evidence type="ECO:0000313" key="10">
    <source>
        <dbReference type="Proteomes" id="UP000634647"/>
    </source>
</evidence>